<protein>
    <submittedName>
        <fullName evidence="2">Uncharacterized protein</fullName>
    </submittedName>
</protein>
<sequence length="1486" mass="151563">MTSIAPPSPPPSPLRNTSSAATAAALRRVGLIPGAMQFIIEYLPCNTPSAASGGGSTAAAAAPPPSSPATLADALFAAATQPPSTAAAAASSAPWPPVTPSCVTRPLALVAASPMWRRALEAHLIGGCALPPLGSLVLQVQPHRLGSPAPSRQTRRRRRTAAAAAVDAGSAATAEVGAITPVFQLLVSSTNVSVTVLPFQSSSRSPSRSPVTQMGGVRTTPPPPPPLQSPLQSPGRGSIDQAPVGGATATPPPPPSTSPVWQSRRLTVHTTSPTLVALPPPSTPPPRAAVAAAPATPPPATTSTALETLCRALWWVRRGGLPVSLTLVRYKEADVQALWARLAEEPPPVAPAAERDATAGATPLPSCGVHPTQLGACHDVHAAVPPTTSAVDLLSSVAQLHVRGGAAEAAVASLLPAHPEVRSLRLTHGTLSDAQLRHLARVCPDVSHLSVAMNRNIQTTSFLCPPPSDTSSATTAATTVAPAAAAAVGSSAHDVLHHLRHLRWGGDGDGDGDAAVARCSEGSRVTAGSAPSHLPHRSSQLDLFAPEEEGEADMRLSLWQAAQADAAERRQPVFVLRPDDVVLGRAGAAAAAAATGTTAATVTARRGAASRAAAREPASPHSTATERAAAIVGAYADPHRRLPPRHSNASCPELAVSLLQPSAPTSTSVTAAVSPMAMSLVAGGSGSGAIAAAAAAAAARPREAGTAARDGRDGASPVTPPKATTTRVLDPTASARLAGSPRGESNTAPSAEAQRSPRRRRNRTSTGAAGPPRRRSTHWAHTLVDLDLSYTHITDADAARDVPQLRRLHHLSLEGCMQLSQVTWLPLLPQLRAVNLSLSSVQGHALHPLGRCSRLAWLKLDGCTSFTAVHQLWRCAAGVADAAGVVGVPAVRHTTIGGIPAITVVPPPAGLLSDVPPIIIAAAAAEDGGVADDDVEVPLCGALRVLIATGTGLTDTGLRSLGRMAGLECAVLDRCSGITDVGVAAELPSLHTLDVSRTRVTAAGLARLRLSSTLRQLRLQDCLALTRLPALLVEPHPPTTTGPARIAAAHPPLTVLDCSFSKHLAAGGLAGLVASAATVAAQAVAAQAEAEAGNANADGDDDAEDTSSEESEVDGGAPPPPPSQTARAFAHVRHVLLRSCEAVAHLRPLRDLTRVVELDLYHTNVSDATLTRALASWTCLEVLNIASTRVRSLAAWCPPAPPDEAGETLRHARPRRGRLPAFAATLRVLVLSNTDVTAAGLAALSHFPQLAVLNLSGCRQLTSLRFLLPAAASQRTALVELAVTEAAKLNDAETFRYLVCCSSLRTLSLAGCVQLGGGVGSSHSSGDGGGSGAAGARDARHPSLPPLRRSPPSSSEASVAVLGAMEGLAELNLSNTAIDLDTARATLAPSPSPSPSTTTASRVSLSLQRLWLRGCRRLDEGALLSTATAAAAAAAAAAVGVVDGDGSSGGGGVSAVYDRLPLLREVFLSHGKYGAEVLAGLFQVSM</sequence>
<dbReference type="PANTHER" id="PTHR13318">
    <property type="entry name" value="PARTNER OF PAIRED, ISOFORM B-RELATED"/>
    <property type="match status" value="1"/>
</dbReference>
<proteinExistence type="predicted"/>
<dbReference type="PANTHER" id="PTHR13318:SF190">
    <property type="entry name" value="PARTNER OF PAIRED, ISOFORM B"/>
    <property type="match status" value="1"/>
</dbReference>
<feature type="region of interest" description="Disordered" evidence="1">
    <location>
        <begin position="1321"/>
        <end position="1356"/>
    </location>
</feature>
<keyword evidence="3" id="KW-1185">Reference proteome</keyword>
<feature type="compositionally biased region" description="Low complexity" evidence="1">
    <location>
        <begin position="199"/>
        <end position="210"/>
    </location>
</feature>
<feature type="compositionally biased region" description="Pro residues" evidence="1">
    <location>
        <begin position="278"/>
        <end position="287"/>
    </location>
</feature>
<feature type="region of interest" description="Disordered" evidence="1">
    <location>
        <begin position="703"/>
        <end position="778"/>
    </location>
</feature>
<reference evidence="2 3" key="1">
    <citation type="journal article" date="2021" name="MBio">
        <title>A New Model Trypanosomatid, Novymonas esmeraldas: Genomic Perception of Its 'Candidatus Pandoraea novymonadis' Endosymbiont.</title>
        <authorList>
            <person name="Zakharova A."/>
            <person name="Saura A."/>
            <person name="Butenko A."/>
            <person name="Podesvova L."/>
            <person name="Warmusova S."/>
            <person name="Kostygov A.Y."/>
            <person name="Nenarokova A."/>
            <person name="Lukes J."/>
            <person name="Opperdoes F.R."/>
            <person name="Yurchenko V."/>
        </authorList>
    </citation>
    <scope>NUCLEOTIDE SEQUENCE [LARGE SCALE GENOMIC DNA]</scope>
    <source>
        <strain evidence="2 3">E262AT.01</strain>
    </source>
</reference>
<dbReference type="Proteomes" id="UP001430356">
    <property type="component" value="Unassembled WGS sequence"/>
</dbReference>
<feature type="compositionally biased region" description="Gly residues" evidence="1">
    <location>
        <begin position="1321"/>
        <end position="1333"/>
    </location>
</feature>
<dbReference type="InterPro" id="IPR032675">
    <property type="entry name" value="LRR_dom_sf"/>
</dbReference>
<dbReference type="Gene3D" id="3.80.10.10">
    <property type="entry name" value="Ribonuclease Inhibitor"/>
    <property type="match status" value="3"/>
</dbReference>
<organism evidence="2 3">
    <name type="scientific">Novymonas esmeraldas</name>
    <dbReference type="NCBI Taxonomy" id="1808958"/>
    <lineage>
        <taxon>Eukaryota</taxon>
        <taxon>Discoba</taxon>
        <taxon>Euglenozoa</taxon>
        <taxon>Kinetoplastea</taxon>
        <taxon>Metakinetoplastina</taxon>
        <taxon>Trypanosomatida</taxon>
        <taxon>Trypanosomatidae</taxon>
        <taxon>Novymonas</taxon>
    </lineage>
</organism>
<accession>A0AAW0F5N9</accession>
<gene>
    <name evidence="2" type="ORF">NESM_000211100</name>
</gene>
<dbReference type="GO" id="GO:0019005">
    <property type="term" value="C:SCF ubiquitin ligase complex"/>
    <property type="evidence" value="ECO:0007669"/>
    <property type="project" value="TreeGrafter"/>
</dbReference>
<comment type="caution">
    <text evidence="2">The sequence shown here is derived from an EMBL/GenBank/DDBJ whole genome shotgun (WGS) entry which is preliminary data.</text>
</comment>
<dbReference type="GO" id="GO:0031146">
    <property type="term" value="P:SCF-dependent proteasomal ubiquitin-dependent protein catabolic process"/>
    <property type="evidence" value="ECO:0007669"/>
    <property type="project" value="TreeGrafter"/>
</dbReference>
<evidence type="ECO:0000313" key="3">
    <source>
        <dbReference type="Proteomes" id="UP001430356"/>
    </source>
</evidence>
<evidence type="ECO:0000256" key="1">
    <source>
        <dbReference type="SAM" id="MobiDB-lite"/>
    </source>
</evidence>
<feature type="region of interest" description="Disordered" evidence="1">
    <location>
        <begin position="1091"/>
        <end position="1125"/>
    </location>
</feature>
<evidence type="ECO:0000313" key="2">
    <source>
        <dbReference type="EMBL" id="KAK7201480.1"/>
    </source>
</evidence>
<feature type="region of interest" description="Disordered" evidence="1">
    <location>
        <begin position="199"/>
        <end position="302"/>
    </location>
</feature>
<feature type="compositionally biased region" description="Acidic residues" evidence="1">
    <location>
        <begin position="1098"/>
        <end position="1113"/>
    </location>
</feature>
<name>A0AAW0F5N9_9TRYP</name>
<dbReference type="SUPFAM" id="SSF52058">
    <property type="entry name" value="L domain-like"/>
    <property type="match status" value="1"/>
</dbReference>
<dbReference type="EMBL" id="JAECZO010000015">
    <property type="protein sequence ID" value="KAK7201480.1"/>
    <property type="molecule type" value="Genomic_DNA"/>
</dbReference>